<dbReference type="Proteomes" id="UP001250214">
    <property type="component" value="Unassembled WGS sequence"/>
</dbReference>
<gene>
    <name evidence="1" type="ORF">RIF23_03545</name>
</gene>
<sequence>MLTVVVPVAVFVGGLVLGAWLTAMTRTWTVGRLLAERDREIHRLRSELRLHRRNPETDEC</sequence>
<evidence type="ECO:0008006" key="3">
    <source>
        <dbReference type="Google" id="ProtNLM"/>
    </source>
</evidence>
<accession>A0ABU2H234</accession>
<organism evidence="1 2">
    <name type="scientific">Lipingzhangella rawalii</name>
    <dbReference type="NCBI Taxonomy" id="2055835"/>
    <lineage>
        <taxon>Bacteria</taxon>
        <taxon>Bacillati</taxon>
        <taxon>Actinomycetota</taxon>
        <taxon>Actinomycetes</taxon>
        <taxon>Streptosporangiales</taxon>
        <taxon>Nocardiopsidaceae</taxon>
        <taxon>Lipingzhangella</taxon>
    </lineage>
</organism>
<dbReference type="EMBL" id="JAVLVT010000001">
    <property type="protein sequence ID" value="MDS1269365.1"/>
    <property type="molecule type" value="Genomic_DNA"/>
</dbReference>
<proteinExistence type="predicted"/>
<keyword evidence="2" id="KW-1185">Reference proteome</keyword>
<reference evidence="2" key="1">
    <citation type="submission" date="2023-07" db="EMBL/GenBank/DDBJ databases">
        <title>Novel species in the genus Lipingzhangella isolated from Sambhar Salt Lake.</title>
        <authorList>
            <person name="Jiya N."/>
            <person name="Kajale S."/>
            <person name="Sharma A."/>
        </authorList>
    </citation>
    <scope>NUCLEOTIDE SEQUENCE [LARGE SCALE GENOMIC DNA]</scope>
    <source>
        <strain evidence="2">LS1_29</strain>
    </source>
</reference>
<evidence type="ECO:0000313" key="1">
    <source>
        <dbReference type="EMBL" id="MDS1269365.1"/>
    </source>
</evidence>
<name>A0ABU2H234_9ACTN</name>
<evidence type="ECO:0000313" key="2">
    <source>
        <dbReference type="Proteomes" id="UP001250214"/>
    </source>
</evidence>
<protein>
    <recommendedName>
        <fullName evidence="3">LapA family protein</fullName>
    </recommendedName>
</protein>
<comment type="caution">
    <text evidence="1">The sequence shown here is derived from an EMBL/GenBank/DDBJ whole genome shotgun (WGS) entry which is preliminary data.</text>
</comment>
<dbReference type="RefSeq" id="WP_310910842.1">
    <property type="nucleotide sequence ID" value="NZ_JAVLVT010000001.1"/>
</dbReference>